<evidence type="ECO:0000256" key="5">
    <source>
        <dbReference type="ARBA" id="ARBA00022792"/>
    </source>
</evidence>
<evidence type="ECO:0000256" key="10">
    <source>
        <dbReference type="ARBA" id="ARBA00023136"/>
    </source>
</evidence>
<comment type="similarity">
    <text evidence="2">Belongs to the Tim17/Tim22/Tim23 family.</text>
</comment>
<dbReference type="GO" id="GO:0030150">
    <property type="term" value="P:protein import into mitochondrial matrix"/>
    <property type="evidence" value="ECO:0000318"/>
    <property type="project" value="GO_Central"/>
</dbReference>
<gene>
    <name evidence="11" type="ORF">MIMGU_mgv1a023922mg</name>
</gene>
<evidence type="ECO:0000313" key="12">
    <source>
        <dbReference type="Proteomes" id="UP000030748"/>
    </source>
</evidence>
<keyword evidence="12" id="KW-1185">Reference proteome</keyword>
<evidence type="ECO:0000256" key="4">
    <source>
        <dbReference type="ARBA" id="ARBA00022692"/>
    </source>
</evidence>
<keyword evidence="10" id="KW-0472">Membrane</keyword>
<keyword evidence="5" id="KW-0999">Mitochondrion inner membrane</keyword>
<keyword evidence="7" id="KW-1133">Transmembrane helix</keyword>
<evidence type="ECO:0000256" key="6">
    <source>
        <dbReference type="ARBA" id="ARBA00022927"/>
    </source>
</evidence>
<sequence>MASPDDDTPRESCPGRIIDVIGRAFGIGAVGGGAYHFLKGFNSNPTGTRLVGGWQTALMNAPQLGGQCAVWGGLLSAFECSIVYLRQKEDPLNFIAAGAATGGLLRMRQGIVPAARSALFGGVVLAIMKGPEIMLSNDVTRPPREAPIFVEDLSGGAHGEDGDSGDL</sequence>
<dbReference type="PANTHER" id="PTHR10485">
    <property type="entry name" value="MITOCHONDRIAL IMPORT INNER MEMBRANE TRANSLOCASE SUBUNIT TIM-17"/>
    <property type="match status" value="1"/>
</dbReference>
<comment type="subcellular location">
    <subcellularLocation>
        <location evidence="1">Mitochondrion inner membrane</location>
        <topology evidence="1">Multi-pass membrane protein</topology>
    </subcellularLocation>
</comment>
<keyword evidence="6" id="KW-0653">Protein transport</keyword>
<proteinExistence type="inferred from homology"/>
<dbReference type="Proteomes" id="UP000030748">
    <property type="component" value="Unassembled WGS sequence"/>
</dbReference>
<evidence type="ECO:0000256" key="1">
    <source>
        <dbReference type="ARBA" id="ARBA00004448"/>
    </source>
</evidence>
<protein>
    <recommendedName>
        <fullName evidence="13">Mitochondrial import inner membrane translocase subunit TIM17</fullName>
    </recommendedName>
</protein>
<dbReference type="AlphaFoldDB" id="A0A022QTQ6"/>
<evidence type="ECO:0000313" key="11">
    <source>
        <dbReference type="EMBL" id="EYU30703.1"/>
    </source>
</evidence>
<evidence type="ECO:0008006" key="13">
    <source>
        <dbReference type="Google" id="ProtNLM"/>
    </source>
</evidence>
<dbReference type="eggNOG" id="KOG1652">
    <property type="taxonomic scope" value="Eukaryota"/>
</dbReference>
<keyword evidence="9" id="KW-0496">Mitochondrion</keyword>
<keyword evidence="8" id="KW-0811">Translocation</keyword>
<keyword evidence="4" id="KW-0812">Transmembrane</keyword>
<organism evidence="11 12">
    <name type="scientific">Erythranthe guttata</name>
    <name type="common">Yellow monkey flower</name>
    <name type="synonym">Mimulus guttatus</name>
    <dbReference type="NCBI Taxonomy" id="4155"/>
    <lineage>
        <taxon>Eukaryota</taxon>
        <taxon>Viridiplantae</taxon>
        <taxon>Streptophyta</taxon>
        <taxon>Embryophyta</taxon>
        <taxon>Tracheophyta</taxon>
        <taxon>Spermatophyta</taxon>
        <taxon>Magnoliopsida</taxon>
        <taxon>eudicotyledons</taxon>
        <taxon>Gunneridae</taxon>
        <taxon>Pentapetalae</taxon>
        <taxon>asterids</taxon>
        <taxon>lamiids</taxon>
        <taxon>Lamiales</taxon>
        <taxon>Phrymaceae</taxon>
        <taxon>Erythranthe</taxon>
    </lineage>
</organism>
<dbReference type="PANTHER" id="PTHR10485:SF0">
    <property type="entry name" value="AT05822P-RELATED"/>
    <property type="match status" value="1"/>
</dbReference>
<dbReference type="Pfam" id="PF02466">
    <property type="entry name" value="Tim17"/>
    <property type="match status" value="1"/>
</dbReference>
<evidence type="ECO:0000256" key="9">
    <source>
        <dbReference type="ARBA" id="ARBA00023128"/>
    </source>
</evidence>
<evidence type="ECO:0000256" key="7">
    <source>
        <dbReference type="ARBA" id="ARBA00022989"/>
    </source>
</evidence>
<evidence type="ECO:0000256" key="3">
    <source>
        <dbReference type="ARBA" id="ARBA00022448"/>
    </source>
</evidence>
<evidence type="ECO:0000256" key="2">
    <source>
        <dbReference type="ARBA" id="ARBA00008444"/>
    </source>
</evidence>
<accession>A0A022QTQ6</accession>
<dbReference type="EMBL" id="KI631019">
    <property type="protein sequence ID" value="EYU30703.1"/>
    <property type="molecule type" value="Genomic_DNA"/>
</dbReference>
<dbReference type="STRING" id="4155.A0A022QTQ6"/>
<evidence type="ECO:0000256" key="8">
    <source>
        <dbReference type="ARBA" id="ARBA00023010"/>
    </source>
</evidence>
<dbReference type="GO" id="GO:0005744">
    <property type="term" value="C:TIM23 mitochondrial import inner membrane translocase complex"/>
    <property type="evidence" value="ECO:0000318"/>
    <property type="project" value="GO_Central"/>
</dbReference>
<dbReference type="PhylomeDB" id="A0A022QTQ6"/>
<keyword evidence="3" id="KW-0813">Transport</keyword>
<reference evidence="11 12" key="1">
    <citation type="journal article" date="2013" name="Proc. Natl. Acad. Sci. U.S.A.">
        <title>Fine-scale variation in meiotic recombination in Mimulus inferred from population shotgun sequencing.</title>
        <authorList>
            <person name="Hellsten U."/>
            <person name="Wright K.M."/>
            <person name="Jenkins J."/>
            <person name="Shu S."/>
            <person name="Yuan Y."/>
            <person name="Wessler S.R."/>
            <person name="Schmutz J."/>
            <person name="Willis J.H."/>
            <person name="Rokhsar D.S."/>
        </authorList>
    </citation>
    <scope>NUCLEOTIDE SEQUENCE [LARGE SCALE GENOMIC DNA]</scope>
    <source>
        <strain evidence="12">cv. DUN x IM62</strain>
    </source>
</reference>
<name>A0A022QTQ6_ERYGU</name>